<dbReference type="PROSITE" id="PS51257">
    <property type="entry name" value="PROKAR_LIPOPROTEIN"/>
    <property type="match status" value="1"/>
</dbReference>
<dbReference type="EMBL" id="JBHEZY010000002">
    <property type="protein sequence ID" value="MFC1430182.1"/>
    <property type="molecule type" value="Genomic_DNA"/>
</dbReference>
<evidence type="ECO:0000256" key="1">
    <source>
        <dbReference type="ARBA" id="ARBA00008520"/>
    </source>
</evidence>
<reference evidence="5 6" key="1">
    <citation type="submission" date="2024-09" db="EMBL/GenBank/DDBJ databases">
        <authorList>
            <person name="Lee S.D."/>
        </authorList>
    </citation>
    <scope>NUCLEOTIDE SEQUENCE [LARGE SCALE GENOMIC DNA]</scope>
    <source>
        <strain evidence="5 6">N1-3</strain>
    </source>
</reference>
<dbReference type="PANTHER" id="PTHR30061">
    <property type="entry name" value="MALTOSE-BINDING PERIPLASMIC PROTEIN"/>
    <property type="match status" value="1"/>
</dbReference>
<keyword evidence="2" id="KW-0813">Transport</keyword>
<dbReference type="SUPFAM" id="SSF53850">
    <property type="entry name" value="Periplasmic binding protein-like II"/>
    <property type="match status" value="1"/>
</dbReference>
<dbReference type="PANTHER" id="PTHR30061:SF50">
    <property type="entry name" value="MALTOSE_MALTODEXTRIN-BINDING PERIPLASMIC PROTEIN"/>
    <property type="match status" value="1"/>
</dbReference>
<sequence>MTQSPTRPARTGRTLAAATCVLLSLATVAGCASGSGKTAPAKDAAKPVELTFWSWTKNSDQVVATFNATHKDVHVTYSQITGGAAGYAKIFAAIKAGNGPDLFNCEYAELPNFVSQGDVQDISQYATSAVTSKFASGATQLTSLGGKTWAIPYDVEPQEFYYRKDLFQKYHLAVPTTWAEFQADATALHRADPQAKLVNFPTDDASTFAALAWQAGGTWFGTSGDSWTVNFQDPATRKVAAYWQQLIDSKLVGSDLSSSPALTADITKGTVIGMINGPFEAAYLSAGFADQSGKWAVAPLPTWDGTPAVGTVGGSSYAVTKNSKNTAAAVEFATWMSTDATAVAARVQGGASSALPADPQMVPVAKKSFTTPFFGGQDVYGLATQAATTVKPGWTWGPSMVSTWTAFTDPFGKVGKGGTIAGALQTAQAATVAQIKAAGLNVSNG</sequence>
<accession>A0ABV6WVX6</accession>
<dbReference type="InterPro" id="IPR006059">
    <property type="entry name" value="SBP"/>
</dbReference>
<feature type="chain" id="PRO_5045808988" evidence="4">
    <location>
        <begin position="30"/>
        <end position="445"/>
    </location>
</feature>
<evidence type="ECO:0000256" key="3">
    <source>
        <dbReference type="ARBA" id="ARBA00022729"/>
    </source>
</evidence>
<dbReference type="Gene3D" id="3.40.190.10">
    <property type="entry name" value="Periplasmic binding protein-like II"/>
    <property type="match status" value="3"/>
</dbReference>
<dbReference type="Proteomes" id="UP001592530">
    <property type="component" value="Unassembled WGS sequence"/>
</dbReference>
<organism evidence="5 6">
    <name type="scientific">Streptacidiphilus alkalitolerans</name>
    <dbReference type="NCBI Taxonomy" id="3342712"/>
    <lineage>
        <taxon>Bacteria</taxon>
        <taxon>Bacillati</taxon>
        <taxon>Actinomycetota</taxon>
        <taxon>Actinomycetes</taxon>
        <taxon>Kitasatosporales</taxon>
        <taxon>Streptomycetaceae</taxon>
        <taxon>Streptacidiphilus</taxon>
    </lineage>
</organism>
<evidence type="ECO:0000313" key="5">
    <source>
        <dbReference type="EMBL" id="MFC1430182.1"/>
    </source>
</evidence>
<evidence type="ECO:0000256" key="2">
    <source>
        <dbReference type="ARBA" id="ARBA00022448"/>
    </source>
</evidence>
<feature type="signal peptide" evidence="4">
    <location>
        <begin position="1"/>
        <end position="29"/>
    </location>
</feature>
<comment type="similarity">
    <text evidence="1">Belongs to the bacterial solute-binding protein 1 family.</text>
</comment>
<proteinExistence type="inferred from homology"/>
<dbReference type="RefSeq" id="WP_380549452.1">
    <property type="nucleotide sequence ID" value="NZ_JBHEZY010000002.1"/>
</dbReference>
<evidence type="ECO:0000313" key="6">
    <source>
        <dbReference type="Proteomes" id="UP001592530"/>
    </source>
</evidence>
<dbReference type="Pfam" id="PF01547">
    <property type="entry name" value="SBP_bac_1"/>
    <property type="match status" value="1"/>
</dbReference>
<evidence type="ECO:0000256" key="4">
    <source>
        <dbReference type="SAM" id="SignalP"/>
    </source>
</evidence>
<gene>
    <name evidence="5" type="ORF">ACEZDB_05845</name>
</gene>
<protein>
    <submittedName>
        <fullName evidence="5">ABC transporter substrate-binding protein</fullName>
    </submittedName>
</protein>
<comment type="caution">
    <text evidence="5">The sequence shown here is derived from an EMBL/GenBank/DDBJ whole genome shotgun (WGS) entry which is preliminary data.</text>
</comment>
<keyword evidence="3 4" id="KW-0732">Signal</keyword>
<name>A0ABV6WVX6_9ACTN</name>